<name>A0A9D2DDN9_9BACT</name>
<dbReference type="SUPFAM" id="SSF52540">
    <property type="entry name" value="P-loop containing nucleoside triphosphate hydrolases"/>
    <property type="match status" value="1"/>
</dbReference>
<evidence type="ECO:0000259" key="1">
    <source>
        <dbReference type="Pfam" id="PF13175"/>
    </source>
</evidence>
<reference evidence="2" key="1">
    <citation type="journal article" date="2021" name="PeerJ">
        <title>Extensive microbial diversity within the chicken gut microbiome revealed by metagenomics and culture.</title>
        <authorList>
            <person name="Gilroy R."/>
            <person name="Ravi A."/>
            <person name="Getino M."/>
            <person name="Pursley I."/>
            <person name="Horton D.L."/>
            <person name="Alikhan N.F."/>
            <person name="Baker D."/>
            <person name="Gharbi K."/>
            <person name="Hall N."/>
            <person name="Watson M."/>
            <person name="Adriaenssens E.M."/>
            <person name="Foster-Nyarko E."/>
            <person name="Jarju S."/>
            <person name="Secka A."/>
            <person name="Antonio M."/>
            <person name="Oren A."/>
            <person name="Chaudhuri R.R."/>
            <person name="La Ragione R."/>
            <person name="Hildebrand F."/>
            <person name="Pallen M.J."/>
        </authorList>
    </citation>
    <scope>NUCLEOTIDE SEQUENCE</scope>
    <source>
        <strain evidence="2">ChiHjej11B10-19426</strain>
    </source>
</reference>
<feature type="non-terminal residue" evidence="2">
    <location>
        <position position="71"/>
    </location>
</feature>
<accession>A0A9D2DDN9</accession>
<dbReference type="AlphaFoldDB" id="A0A9D2DDN9"/>
<evidence type="ECO:0000313" key="2">
    <source>
        <dbReference type="EMBL" id="HIZ15097.1"/>
    </source>
</evidence>
<dbReference type="InterPro" id="IPR027417">
    <property type="entry name" value="P-loop_NTPase"/>
</dbReference>
<proteinExistence type="predicted"/>
<dbReference type="InterPro" id="IPR041685">
    <property type="entry name" value="AAA_GajA/Old/RecF-like"/>
</dbReference>
<organism evidence="2 3">
    <name type="scientific">Candidatus Tidjanibacter faecipullorum</name>
    <dbReference type="NCBI Taxonomy" id="2838766"/>
    <lineage>
        <taxon>Bacteria</taxon>
        <taxon>Pseudomonadati</taxon>
        <taxon>Bacteroidota</taxon>
        <taxon>Bacteroidia</taxon>
        <taxon>Bacteroidales</taxon>
        <taxon>Rikenellaceae</taxon>
        <taxon>Tidjanibacter</taxon>
    </lineage>
</organism>
<dbReference type="Pfam" id="PF13175">
    <property type="entry name" value="AAA_15"/>
    <property type="match status" value="1"/>
</dbReference>
<sequence length="71" mass="7996">MAKLRFLKISHFRGIKNFEQIFGDGITCIIGRGDSCKSTILDAIAYVFAPSWSIRLNDSDFYMCDTTSPIV</sequence>
<comment type="caution">
    <text evidence="2">The sequence shown here is derived from an EMBL/GenBank/DDBJ whole genome shotgun (WGS) entry which is preliminary data.</text>
</comment>
<dbReference type="EMBL" id="DXCC01000013">
    <property type="protein sequence ID" value="HIZ15097.1"/>
    <property type="molecule type" value="Genomic_DNA"/>
</dbReference>
<protein>
    <submittedName>
        <fullName evidence="2">ATP-binding protein</fullName>
    </submittedName>
</protein>
<keyword evidence="2" id="KW-0067">ATP-binding</keyword>
<dbReference type="Proteomes" id="UP000824014">
    <property type="component" value="Unassembled WGS sequence"/>
</dbReference>
<evidence type="ECO:0000313" key="3">
    <source>
        <dbReference type="Proteomes" id="UP000824014"/>
    </source>
</evidence>
<dbReference type="GO" id="GO:0005524">
    <property type="term" value="F:ATP binding"/>
    <property type="evidence" value="ECO:0007669"/>
    <property type="project" value="UniProtKB-KW"/>
</dbReference>
<feature type="domain" description="Endonuclease GajA/Old nuclease/RecF-like AAA" evidence="1">
    <location>
        <begin position="3"/>
        <end position="55"/>
    </location>
</feature>
<reference evidence="2" key="2">
    <citation type="submission" date="2021-04" db="EMBL/GenBank/DDBJ databases">
        <authorList>
            <person name="Gilroy R."/>
        </authorList>
    </citation>
    <scope>NUCLEOTIDE SEQUENCE</scope>
    <source>
        <strain evidence="2">ChiHjej11B10-19426</strain>
    </source>
</reference>
<keyword evidence="2" id="KW-0547">Nucleotide-binding</keyword>
<gene>
    <name evidence="2" type="ORF">H9816_04215</name>
</gene>
<dbReference type="Gene3D" id="3.40.50.300">
    <property type="entry name" value="P-loop containing nucleotide triphosphate hydrolases"/>
    <property type="match status" value="1"/>
</dbReference>